<dbReference type="EMBL" id="UINC01001046">
    <property type="protein sequence ID" value="SUZ68889.1"/>
    <property type="molecule type" value="Genomic_DNA"/>
</dbReference>
<protein>
    <recommendedName>
        <fullName evidence="10">ABC3 transporter permease protein domain-containing protein</fullName>
    </recommendedName>
</protein>
<feature type="non-terminal residue" evidence="9">
    <location>
        <position position="1"/>
    </location>
</feature>
<dbReference type="InterPro" id="IPR025857">
    <property type="entry name" value="MacB_PCD"/>
</dbReference>
<evidence type="ECO:0000256" key="3">
    <source>
        <dbReference type="ARBA" id="ARBA00022692"/>
    </source>
</evidence>
<keyword evidence="2" id="KW-1003">Cell membrane</keyword>
<dbReference type="GO" id="GO:0044874">
    <property type="term" value="P:lipoprotein localization to outer membrane"/>
    <property type="evidence" value="ECO:0007669"/>
    <property type="project" value="TreeGrafter"/>
</dbReference>
<evidence type="ECO:0000256" key="6">
    <source>
        <dbReference type="SAM" id="Phobius"/>
    </source>
</evidence>
<dbReference type="PANTHER" id="PTHR30489">
    <property type="entry name" value="LIPOPROTEIN-RELEASING SYSTEM TRANSMEMBRANE PROTEIN LOLE"/>
    <property type="match status" value="1"/>
</dbReference>
<dbReference type="Pfam" id="PF02687">
    <property type="entry name" value="FtsX"/>
    <property type="match status" value="1"/>
</dbReference>
<accession>A0A381PS83</accession>
<feature type="transmembrane region" description="Helical" evidence="6">
    <location>
        <begin position="287"/>
        <end position="318"/>
    </location>
</feature>
<dbReference type="InterPro" id="IPR003838">
    <property type="entry name" value="ABC3_permease_C"/>
</dbReference>
<feature type="transmembrane region" description="Helical" evidence="6">
    <location>
        <begin position="243"/>
        <end position="266"/>
    </location>
</feature>
<feature type="domain" description="ABC3 transporter permease C-terminal" evidence="7">
    <location>
        <begin position="247"/>
        <end position="377"/>
    </location>
</feature>
<name>A0A381PS83_9ZZZZ</name>
<evidence type="ECO:0000313" key="9">
    <source>
        <dbReference type="EMBL" id="SUZ68889.1"/>
    </source>
</evidence>
<organism evidence="9">
    <name type="scientific">marine metagenome</name>
    <dbReference type="NCBI Taxonomy" id="408172"/>
    <lineage>
        <taxon>unclassified sequences</taxon>
        <taxon>metagenomes</taxon>
        <taxon>ecological metagenomes</taxon>
    </lineage>
</organism>
<dbReference type="AlphaFoldDB" id="A0A381PS83"/>
<dbReference type="PANTHER" id="PTHR30489:SF0">
    <property type="entry name" value="LIPOPROTEIN-RELEASING SYSTEM TRANSMEMBRANE PROTEIN LOLE"/>
    <property type="match status" value="1"/>
</dbReference>
<keyword evidence="4 6" id="KW-1133">Transmembrane helix</keyword>
<evidence type="ECO:0000256" key="5">
    <source>
        <dbReference type="ARBA" id="ARBA00023136"/>
    </source>
</evidence>
<keyword evidence="3 6" id="KW-0812">Transmembrane</keyword>
<feature type="transmembrane region" description="Helical" evidence="6">
    <location>
        <begin position="353"/>
        <end position="372"/>
    </location>
</feature>
<reference evidence="9" key="1">
    <citation type="submission" date="2018-05" db="EMBL/GenBank/DDBJ databases">
        <authorList>
            <person name="Lanie J.A."/>
            <person name="Ng W.-L."/>
            <person name="Kazmierczak K.M."/>
            <person name="Andrzejewski T.M."/>
            <person name="Davidsen T.M."/>
            <person name="Wayne K.J."/>
            <person name="Tettelin H."/>
            <person name="Glass J.I."/>
            <person name="Rusch D."/>
            <person name="Podicherti R."/>
            <person name="Tsui H.-C.T."/>
            <person name="Winkler M.E."/>
        </authorList>
    </citation>
    <scope>NUCLEOTIDE SEQUENCE</scope>
</reference>
<dbReference type="InterPro" id="IPR051447">
    <property type="entry name" value="Lipoprotein-release_system"/>
</dbReference>
<evidence type="ECO:0008006" key="10">
    <source>
        <dbReference type="Google" id="ProtNLM"/>
    </source>
</evidence>
<comment type="subcellular location">
    <subcellularLocation>
        <location evidence="1">Cell membrane</location>
        <topology evidence="1">Multi-pass membrane protein</topology>
    </subcellularLocation>
</comment>
<evidence type="ECO:0000256" key="2">
    <source>
        <dbReference type="ARBA" id="ARBA00022475"/>
    </source>
</evidence>
<evidence type="ECO:0000256" key="1">
    <source>
        <dbReference type="ARBA" id="ARBA00004651"/>
    </source>
</evidence>
<feature type="domain" description="MacB-like periplasmic core" evidence="8">
    <location>
        <begin position="2"/>
        <end position="209"/>
    </location>
</feature>
<dbReference type="GO" id="GO:0098797">
    <property type="term" value="C:plasma membrane protein complex"/>
    <property type="evidence" value="ECO:0007669"/>
    <property type="project" value="TreeGrafter"/>
</dbReference>
<evidence type="ECO:0000256" key="4">
    <source>
        <dbReference type="ARBA" id="ARBA00022989"/>
    </source>
</evidence>
<sequence length="386" mass="40865">VTIIGIWRGMLSEMIASGTDLVTGQLQIHAPDYYPERSMYTTLGGREGIDVDELVRLTRETPGIVAASPRVHGGGLVSSGSETVAGLFMGVDPDHEVEVTRLLESPAEGRAPRAGEREILIGRGMADRLGVEVGDEVVLVAPASDGSLGNDLYRVSGMFATGMVALDGSLGILPIGSLQELMAMPEEWIHEVAATVEDPFSAPAVGDSLAVALDARGLGYPVQPRPWTVFQAQLAEYASLAGAVNFIIVGIIFIMAVFGVANTMLLGTFERRREFAVVRALGTQPGMVALTVVYEGLILGVVALAVGVLISVPVLYWLHNYPPDLSKAFGDITMLGSVWRPVLRAEYSVDGPVVSAVALLITSILSALYPAYRAVKILPADALADL</sequence>
<evidence type="ECO:0000259" key="7">
    <source>
        <dbReference type="Pfam" id="PF02687"/>
    </source>
</evidence>
<dbReference type="Pfam" id="PF12704">
    <property type="entry name" value="MacB_PCD"/>
    <property type="match status" value="1"/>
</dbReference>
<gene>
    <name evidence="9" type="ORF">METZ01_LOCUS21743</name>
</gene>
<keyword evidence="5 6" id="KW-0472">Membrane</keyword>
<proteinExistence type="predicted"/>
<evidence type="ECO:0000259" key="8">
    <source>
        <dbReference type="Pfam" id="PF12704"/>
    </source>
</evidence>